<dbReference type="GeneID" id="7838797"/>
<accession>I7M7V1</accession>
<dbReference type="AlphaFoldDB" id="I7M7V1"/>
<dbReference type="STRING" id="312017.I7M7V1"/>
<sequence length="264" mass="31234">MINLKDVEKLISQQKFDEAIQLCNKALGLLPHNNEPQKQWETDLIYKLNFHTGVAYQNSQRYQQAIEAYQKALKYQPQDICIHLNIAICYYGLNQLQNSLQFVDSGLQIHDDNYQIREQLQILKYSIFKNNKQFQECQELLKTLFENNQLTQESLLNEYLEYLYNAKDYNQLLLVLDAKAKLFPKSIQQCMKNKLIVYLQSQDYNRALLKTEEYIQKYPNDSSVLTVKIQSLLMLGRRPEAKQFYQESLVKFPNERVLLNTKIA</sequence>
<evidence type="ECO:0000313" key="4">
    <source>
        <dbReference type="EMBL" id="EAR96057.2"/>
    </source>
</evidence>
<name>I7M7V1_TETTS</name>
<dbReference type="EMBL" id="GG662699">
    <property type="protein sequence ID" value="EAR96057.2"/>
    <property type="molecule type" value="Genomic_DNA"/>
</dbReference>
<evidence type="ECO:0000256" key="3">
    <source>
        <dbReference type="PROSITE-ProRule" id="PRU00339"/>
    </source>
</evidence>
<keyword evidence="1" id="KW-0677">Repeat</keyword>
<evidence type="ECO:0000256" key="1">
    <source>
        <dbReference type="ARBA" id="ARBA00022737"/>
    </source>
</evidence>
<dbReference type="PROSITE" id="PS50005">
    <property type="entry name" value="TPR"/>
    <property type="match status" value="1"/>
</dbReference>
<dbReference type="PANTHER" id="PTHR44943:SF8">
    <property type="entry name" value="TPR REPEAT-CONTAINING PROTEIN MJ0263"/>
    <property type="match status" value="1"/>
</dbReference>
<dbReference type="PROSITE" id="PS50293">
    <property type="entry name" value="TPR_REGION"/>
    <property type="match status" value="1"/>
</dbReference>
<dbReference type="RefSeq" id="XP_001016302.2">
    <property type="nucleotide sequence ID" value="XM_001016302.2"/>
</dbReference>
<protein>
    <submittedName>
        <fullName evidence="4">Tetratricopeptide repeat protein</fullName>
    </submittedName>
</protein>
<dbReference type="Pfam" id="PF14559">
    <property type="entry name" value="TPR_19"/>
    <property type="match status" value="1"/>
</dbReference>
<dbReference type="InterPro" id="IPR019734">
    <property type="entry name" value="TPR_rpt"/>
</dbReference>
<feature type="repeat" description="TPR" evidence="3">
    <location>
        <begin position="46"/>
        <end position="79"/>
    </location>
</feature>
<evidence type="ECO:0000313" key="5">
    <source>
        <dbReference type="Proteomes" id="UP000009168"/>
    </source>
</evidence>
<keyword evidence="2 3" id="KW-0802">TPR repeat</keyword>
<dbReference type="OrthoDB" id="2335338at2759"/>
<evidence type="ECO:0000256" key="2">
    <source>
        <dbReference type="ARBA" id="ARBA00022803"/>
    </source>
</evidence>
<gene>
    <name evidence="4" type="ORF">TTHERM_00127220</name>
</gene>
<proteinExistence type="predicted"/>
<dbReference type="Gene3D" id="1.25.40.10">
    <property type="entry name" value="Tetratricopeptide repeat domain"/>
    <property type="match status" value="2"/>
</dbReference>
<reference evidence="5" key="1">
    <citation type="journal article" date="2006" name="PLoS Biol.">
        <title>Macronuclear genome sequence of the ciliate Tetrahymena thermophila, a model eukaryote.</title>
        <authorList>
            <person name="Eisen J.A."/>
            <person name="Coyne R.S."/>
            <person name="Wu M."/>
            <person name="Wu D."/>
            <person name="Thiagarajan M."/>
            <person name="Wortman J.R."/>
            <person name="Badger J.H."/>
            <person name="Ren Q."/>
            <person name="Amedeo P."/>
            <person name="Jones K.M."/>
            <person name="Tallon L.J."/>
            <person name="Delcher A.L."/>
            <person name="Salzberg S.L."/>
            <person name="Silva J.C."/>
            <person name="Haas B.J."/>
            <person name="Majoros W.H."/>
            <person name="Farzad M."/>
            <person name="Carlton J.M."/>
            <person name="Smith R.K. Jr."/>
            <person name="Garg J."/>
            <person name="Pearlman R.E."/>
            <person name="Karrer K.M."/>
            <person name="Sun L."/>
            <person name="Manning G."/>
            <person name="Elde N.C."/>
            <person name="Turkewitz A.P."/>
            <person name="Asai D.J."/>
            <person name="Wilkes D.E."/>
            <person name="Wang Y."/>
            <person name="Cai H."/>
            <person name="Collins K."/>
            <person name="Stewart B.A."/>
            <person name="Lee S.R."/>
            <person name="Wilamowska K."/>
            <person name="Weinberg Z."/>
            <person name="Ruzzo W.L."/>
            <person name="Wloga D."/>
            <person name="Gaertig J."/>
            <person name="Frankel J."/>
            <person name="Tsao C.-C."/>
            <person name="Gorovsky M.A."/>
            <person name="Keeling P.J."/>
            <person name="Waller R.F."/>
            <person name="Patron N.J."/>
            <person name="Cherry J.M."/>
            <person name="Stover N.A."/>
            <person name="Krieger C.J."/>
            <person name="del Toro C."/>
            <person name="Ryder H.F."/>
            <person name="Williamson S.C."/>
            <person name="Barbeau R.A."/>
            <person name="Hamilton E.P."/>
            <person name="Orias E."/>
        </authorList>
    </citation>
    <scope>NUCLEOTIDE SEQUENCE [LARGE SCALE GENOMIC DNA]</scope>
    <source>
        <strain evidence="5">SB210</strain>
    </source>
</reference>
<organism evidence="4 5">
    <name type="scientific">Tetrahymena thermophila (strain SB210)</name>
    <dbReference type="NCBI Taxonomy" id="312017"/>
    <lineage>
        <taxon>Eukaryota</taxon>
        <taxon>Sar</taxon>
        <taxon>Alveolata</taxon>
        <taxon>Ciliophora</taxon>
        <taxon>Intramacronucleata</taxon>
        <taxon>Oligohymenophorea</taxon>
        <taxon>Hymenostomatida</taxon>
        <taxon>Tetrahymenina</taxon>
        <taxon>Tetrahymenidae</taxon>
        <taxon>Tetrahymena</taxon>
    </lineage>
</organism>
<dbReference type="InParanoid" id="I7M7V1"/>
<keyword evidence="5" id="KW-1185">Reference proteome</keyword>
<dbReference type="KEGG" id="tet:TTHERM_00127220"/>
<dbReference type="PANTHER" id="PTHR44943">
    <property type="entry name" value="CELLULOSE SYNTHASE OPERON PROTEIN C"/>
    <property type="match status" value="1"/>
</dbReference>
<dbReference type="InterPro" id="IPR051685">
    <property type="entry name" value="Ycf3/AcsC/BcsC/TPR_MFPF"/>
</dbReference>
<dbReference type="SUPFAM" id="SSF48452">
    <property type="entry name" value="TPR-like"/>
    <property type="match status" value="2"/>
</dbReference>
<dbReference type="Proteomes" id="UP000009168">
    <property type="component" value="Unassembled WGS sequence"/>
</dbReference>
<dbReference type="SMART" id="SM00028">
    <property type="entry name" value="TPR"/>
    <property type="match status" value="4"/>
</dbReference>
<dbReference type="InterPro" id="IPR011990">
    <property type="entry name" value="TPR-like_helical_dom_sf"/>
</dbReference>